<keyword evidence="2" id="KW-0902">Two-component regulatory system</keyword>
<dbReference type="Pfam" id="PF00486">
    <property type="entry name" value="Trans_reg_C"/>
    <property type="match status" value="1"/>
</dbReference>
<dbReference type="InterPro" id="IPR027417">
    <property type="entry name" value="P-loop_NTPase"/>
</dbReference>
<feature type="compositionally biased region" description="Low complexity" evidence="7">
    <location>
        <begin position="294"/>
        <end position="305"/>
    </location>
</feature>
<dbReference type="PANTHER" id="PTHR35807">
    <property type="entry name" value="TRANSCRIPTIONAL REGULATOR REDD-RELATED"/>
    <property type="match status" value="1"/>
</dbReference>
<dbReference type="PRINTS" id="PR00364">
    <property type="entry name" value="DISEASERSIST"/>
</dbReference>
<feature type="compositionally biased region" description="Gly residues" evidence="7">
    <location>
        <begin position="306"/>
        <end position="326"/>
    </location>
</feature>
<dbReference type="GO" id="GO:0003677">
    <property type="term" value="F:DNA binding"/>
    <property type="evidence" value="ECO:0007669"/>
    <property type="project" value="UniProtKB-UniRule"/>
</dbReference>
<dbReference type="SMART" id="SM00862">
    <property type="entry name" value="Trans_reg_C"/>
    <property type="match status" value="1"/>
</dbReference>
<dbReference type="SUPFAM" id="SSF46894">
    <property type="entry name" value="C-terminal effector domain of the bipartite response regulators"/>
    <property type="match status" value="1"/>
</dbReference>
<dbReference type="GO" id="GO:0043531">
    <property type="term" value="F:ADP binding"/>
    <property type="evidence" value="ECO:0007669"/>
    <property type="project" value="InterPro"/>
</dbReference>
<dbReference type="SUPFAM" id="SSF52540">
    <property type="entry name" value="P-loop containing nucleoside triphosphate hydrolases"/>
    <property type="match status" value="1"/>
</dbReference>
<dbReference type="SUPFAM" id="SSF48452">
    <property type="entry name" value="TPR-like"/>
    <property type="match status" value="1"/>
</dbReference>
<dbReference type="KEGG" id="spac:B1H29_04800"/>
<evidence type="ECO:0000256" key="5">
    <source>
        <dbReference type="ARBA" id="ARBA00023163"/>
    </source>
</evidence>
<feature type="compositionally biased region" description="Gly residues" evidence="7">
    <location>
        <begin position="275"/>
        <end position="293"/>
    </location>
</feature>
<sequence length="791" mass="82566">MIDGVGEGESMRLELLGTVRAWQHGQRVVVGPPKQQAVLGFLASRVNEAVSIEEIADAVWGSELPRTAGNAVHTYVAGLRRALGLPREKTAGGPALVSTGGGYALLVNPANVDARCFEHRLAEARRLCVRGERRAALDLLESALDLWRAEAYTAVPGPFAVVERMRLQELRFTAVEEWAAEMLAAGRHAEAAVPLGDLVVKAPLRERLRALLMMSLQGCGRRAHALAVYRETRELLHAELGIEPCPDLRALHERILADQPVTLGRDARGRLVIGADGGAEGPGGGDRAGGGAAPGAAGTESESAGTGAGGGAGSGPAGGRAGAGGGAGIQGGVRGTGAKDGTGCGTGAGLGTGAAADAHPPASAPPCAPPRTPTQVPGPPSVPSVRSARVTPRPAQLPPTVRGFIGRAAQQRRLRSLVDEAGAHPAKAPAIAVIDGAPGVGKSALALQIAHETAERFPDGQLFVDLCGSGLRRPRVSAGEALGLVLRSLGVAETRLPATVDGRARLYRTLLSGKRTLLFLDDAHDTESLAPLLSGGPTCVLVTSRWRQLGRLPSPHTERIELKPLTPQESVRLLAYLAGPRRLTGARQESFRLALLCGCLPLPLRIAAGALVEDPALSPARLADDIENGRLEQLTVVGDTAASLRMSFRKSYRAVPPEAARMFRLLGLHQGREITESTAATLAGITREGASRRLDLLAAGHLLEQTGPDRYRFPDLLRLYAAECAEEEPLRGRTGALSRLLAQRDTEEAGAGTGAAPPRRAAPCREPLASERCGAHEGKRRTARSGGGRSS</sequence>
<keyword evidence="3" id="KW-0805">Transcription regulation</keyword>
<comment type="similarity">
    <text evidence="1">Belongs to the AfsR/DnrI/RedD regulatory family.</text>
</comment>
<keyword evidence="10" id="KW-1185">Reference proteome</keyword>
<dbReference type="InterPro" id="IPR005158">
    <property type="entry name" value="BTAD"/>
</dbReference>
<dbReference type="InterPro" id="IPR002182">
    <property type="entry name" value="NB-ARC"/>
</dbReference>
<dbReference type="Gene3D" id="1.25.40.10">
    <property type="entry name" value="Tetratricopeptide repeat domain"/>
    <property type="match status" value="1"/>
</dbReference>
<evidence type="ECO:0000256" key="4">
    <source>
        <dbReference type="ARBA" id="ARBA00023125"/>
    </source>
</evidence>
<organism evidence="9 10">
    <name type="scientific">Streptomyces pactum</name>
    <dbReference type="NCBI Taxonomy" id="68249"/>
    <lineage>
        <taxon>Bacteria</taxon>
        <taxon>Bacillati</taxon>
        <taxon>Actinomycetota</taxon>
        <taxon>Actinomycetes</taxon>
        <taxon>Kitasatosporales</taxon>
        <taxon>Streptomycetaceae</taxon>
        <taxon>Streptomyces</taxon>
    </lineage>
</organism>
<evidence type="ECO:0000259" key="8">
    <source>
        <dbReference type="PROSITE" id="PS51755"/>
    </source>
</evidence>
<evidence type="ECO:0000256" key="7">
    <source>
        <dbReference type="SAM" id="MobiDB-lite"/>
    </source>
</evidence>
<dbReference type="InterPro" id="IPR011990">
    <property type="entry name" value="TPR-like_helical_dom_sf"/>
</dbReference>
<dbReference type="InterPro" id="IPR001867">
    <property type="entry name" value="OmpR/PhoB-type_DNA-bd"/>
</dbReference>
<protein>
    <recommendedName>
        <fullName evidence="8">OmpR/PhoB-type domain-containing protein</fullName>
    </recommendedName>
</protein>
<keyword evidence="4 6" id="KW-0238">DNA-binding</keyword>
<keyword evidence="5" id="KW-0804">Transcription</keyword>
<feature type="compositionally biased region" description="Low complexity" evidence="7">
    <location>
        <begin position="383"/>
        <end position="394"/>
    </location>
</feature>
<name>A0A1S6J3K6_9ACTN</name>
<accession>A0A1S6J3K6</accession>
<dbReference type="CDD" id="cd15831">
    <property type="entry name" value="BTAD"/>
    <property type="match status" value="1"/>
</dbReference>
<dbReference type="PANTHER" id="PTHR35807:SF1">
    <property type="entry name" value="TRANSCRIPTIONAL REGULATOR REDD"/>
    <property type="match status" value="1"/>
</dbReference>
<gene>
    <name evidence="9" type="ORF">B1H29_04800</name>
</gene>
<dbReference type="InterPro" id="IPR016032">
    <property type="entry name" value="Sig_transdc_resp-reg_C-effctor"/>
</dbReference>
<dbReference type="Pfam" id="PF03704">
    <property type="entry name" value="BTAD"/>
    <property type="match status" value="1"/>
</dbReference>
<proteinExistence type="inferred from homology"/>
<feature type="region of interest" description="Disordered" evidence="7">
    <location>
        <begin position="353"/>
        <end position="400"/>
    </location>
</feature>
<evidence type="ECO:0000256" key="3">
    <source>
        <dbReference type="ARBA" id="ARBA00023015"/>
    </source>
</evidence>
<evidence type="ECO:0000256" key="2">
    <source>
        <dbReference type="ARBA" id="ARBA00023012"/>
    </source>
</evidence>
<evidence type="ECO:0000256" key="6">
    <source>
        <dbReference type="PROSITE-ProRule" id="PRU01091"/>
    </source>
</evidence>
<evidence type="ECO:0000313" key="10">
    <source>
        <dbReference type="Proteomes" id="UP000189443"/>
    </source>
</evidence>
<dbReference type="InterPro" id="IPR036388">
    <property type="entry name" value="WH-like_DNA-bd_sf"/>
</dbReference>
<feature type="region of interest" description="Disordered" evidence="7">
    <location>
        <begin position="746"/>
        <end position="791"/>
    </location>
</feature>
<dbReference type="PROSITE" id="PS51755">
    <property type="entry name" value="OMPR_PHOB"/>
    <property type="match status" value="1"/>
</dbReference>
<dbReference type="GO" id="GO:0006355">
    <property type="term" value="P:regulation of DNA-templated transcription"/>
    <property type="evidence" value="ECO:0007669"/>
    <property type="project" value="InterPro"/>
</dbReference>
<dbReference type="SMART" id="SM01043">
    <property type="entry name" value="BTAD"/>
    <property type="match status" value="1"/>
</dbReference>
<dbReference type="EMBL" id="CP019724">
    <property type="protein sequence ID" value="AQS66335.1"/>
    <property type="molecule type" value="Genomic_DNA"/>
</dbReference>
<dbReference type="GO" id="GO:0000160">
    <property type="term" value="P:phosphorelay signal transduction system"/>
    <property type="evidence" value="ECO:0007669"/>
    <property type="project" value="UniProtKB-KW"/>
</dbReference>
<feature type="DNA-binding region" description="OmpR/PhoB-type" evidence="6">
    <location>
        <begin position="3"/>
        <end position="107"/>
    </location>
</feature>
<dbReference type="InterPro" id="IPR051677">
    <property type="entry name" value="AfsR-DnrI-RedD_regulator"/>
</dbReference>
<dbReference type="Pfam" id="PF00931">
    <property type="entry name" value="NB-ARC"/>
    <property type="match status" value="1"/>
</dbReference>
<feature type="region of interest" description="Disordered" evidence="7">
    <location>
        <begin position="274"/>
        <end position="326"/>
    </location>
</feature>
<feature type="compositionally biased region" description="Low complexity" evidence="7">
    <location>
        <begin position="754"/>
        <end position="767"/>
    </location>
</feature>
<reference evidence="9 10" key="1">
    <citation type="submission" date="2017-02" db="EMBL/GenBank/DDBJ databases">
        <title>Streptomyces pactum ACT12 Genome sequencing and assembly.</title>
        <authorList>
            <person name="Xue Q."/>
            <person name="Yan X."/>
            <person name="Jia L."/>
            <person name="Yan H."/>
        </authorList>
    </citation>
    <scope>NUCLEOTIDE SEQUENCE [LARGE SCALE GENOMIC DNA]</scope>
    <source>
        <strain evidence="9 10">ACT12</strain>
    </source>
</reference>
<evidence type="ECO:0000256" key="1">
    <source>
        <dbReference type="ARBA" id="ARBA00005820"/>
    </source>
</evidence>
<dbReference type="Gene3D" id="3.40.50.300">
    <property type="entry name" value="P-loop containing nucleotide triphosphate hydrolases"/>
    <property type="match status" value="1"/>
</dbReference>
<feature type="domain" description="OmpR/PhoB-type" evidence="8">
    <location>
        <begin position="3"/>
        <end position="107"/>
    </location>
</feature>
<evidence type="ECO:0000313" key="9">
    <source>
        <dbReference type="EMBL" id="AQS66335.1"/>
    </source>
</evidence>
<dbReference type="Gene3D" id="1.10.10.10">
    <property type="entry name" value="Winged helix-like DNA-binding domain superfamily/Winged helix DNA-binding domain"/>
    <property type="match status" value="1"/>
</dbReference>
<dbReference type="AlphaFoldDB" id="A0A1S6J3K6"/>
<dbReference type="Proteomes" id="UP000189443">
    <property type="component" value="Chromosome"/>
</dbReference>
<feature type="compositionally biased region" description="Pro residues" evidence="7">
    <location>
        <begin position="362"/>
        <end position="382"/>
    </location>
</feature>